<sequence length="104" mass="11117">MCTVCFILLTTLSFSSRRSCSPCLIGLVLPVSSVSFSPSRRSRPPRLVGLVLPVQSHSSRLVSLALPVSSVSFSPSRRSCTLVGTPAGLPVTIPSRDEDMCVRI</sequence>
<evidence type="ECO:0000313" key="2">
    <source>
        <dbReference type="EMBL" id="KAG1803079.1"/>
    </source>
</evidence>
<evidence type="ECO:0008006" key="4">
    <source>
        <dbReference type="Google" id="ProtNLM"/>
    </source>
</evidence>
<dbReference type="EMBL" id="JABBWG010000072">
    <property type="protein sequence ID" value="KAG1803079.1"/>
    <property type="molecule type" value="Genomic_DNA"/>
</dbReference>
<dbReference type="Proteomes" id="UP000807769">
    <property type="component" value="Unassembled WGS sequence"/>
</dbReference>
<accession>A0A9P7DUE0</accession>
<evidence type="ECO:0000313" key="3">
    <source>
        <dbReference type="Proteomes" id="UP000807769"/>
    </source>
</evidence>
<keyword evidence="3" id="KW-1185">Reference proteome</keyword>
<feature type="chain" id="PRO_5040384133" description="Secreted protein" evidence="1">
    <location>
        <begin position="18"/>
        <end position="104"/>
    </location>
</feature>
<comment type="caution">
    <text evidence="2">The sequence shown here is derived from an EMBL/GenBank/DDBJ whole genome shotgun (WGS) entry which is preliminary data.</text>
</comment>
<evidence type="ECO:0000256" key="1">
    <source>
        <dbReference type="SAM" id="SignalP"/>
    </source>
</evidence>
<dbReference type="RefSeq" id="XP_041186418.1">
    <property type="nucleotide sequence ID" value="XM_041344538.1"/>
</dbReference>
<feature type="signal peptide" evidence="1">
    <location>
        <begin position="1"/>
        <end position="17"/>
    </location>
</feature>
<gene>
    <name evidence="2" type="ORF">BJ212DRAFT_994418</name>
</gene>
<reference evidence="2" key="1">
    <citation type="journal article" date="2020" name="New Phytol.">
        <title>Comparative genomics reveals dynamic genome evolution in host specialist ectomycorrhizal fungi.</title>
        <authorList>
            <person name="Lofgren L.A."/>
            <person name="Nguyen N.H."/>
            <person name="Vilgalys R."/>
            <person name="Ruytinx J."/>
            <person name="Liao H.L."/>
            <person name="Branco S."/>
            <person name="Kuo A."/>
            <person name="LaButti K."/>
            <person name="Lipzen A."/>
            <person name="Andreopoulos W."/>
            <person name="Pangilinan J."/>
            <person name="Riley R."/>
            <person name="Hundley H."/>
            <person name="Na H."/>
            <person name="Barry K."/>
            <person name="Grigoriev I.V."/>
            <person name="Stajich J.E."/>
            <person name="Kennedy P.G."/>
        </authorList>
    </citation>
    <scope>NUCLEOTIDE SEQUENCE</scope>
    <source>
        <strain evidence="2">MN1</strain>
    </source>
</reference>
<dbReference type="AlphaFoldDB" id="A0A9P7DUE0"/>
<protein>
    <recommendedName>
        <fullName evidence="4">Secreted protein</fullName>
    </recommendedName>
</protein>
<proteinExistence type="predicted"/>
<keyword evidence="1" id="KW-0732">Signal</keyword>
<name>A0A9P7DUE0_9AGAM</name>
<dbReference type="GeneID" id="64638554"/>
<organism evidence="2 3">
    <name type="scientific">Suillus subaureus</name>
    <dbReference type="NCBI Taxonomy" id="48587"/>
    <lineage>
        <taxon>Eukaryota</taxon>
        <taxon>Fungi</taxon>
        <taxon>Dikarya</taxon>
        <taxon>Basidiomycota</taxon>
        <taxon>Agaricomycotina</taxon>
        <taxon>Agaricomycetes</taxon>
        <taxon>Agaricomycetidae</taxon>
        <taxon>Boletales</taxon>
        <taxon>Suillineae</taxon>
        <taxon>Suillaceae</taxon>
        <taxon>Suillus</taxon>
    </lineage>
</organism>